<protein>
    <submittedName>
        <fullName evidence="2">Putative secreted protein</fullName>
    </submittedName>
</protein>
<organism evidence="2">
    <name type="scientific">Anopheles marajoara</name>
    <dbReference type="NCBI Taxonomy" id="58244"/>
    <lineage>
        <taxon>Eukaryota</taxon>
        <taxon>Metazoa</taxon>
        <taxon>Ecdysozoa</taxon>
        <taxon>Arthropoda</taxon>
        <taxon>Hexapoda</taxon>
        <taxon>Insecta</taxon>
        <taxon>Pterygota</taxon>
        <taxon>Neoptera</taxon>
        <taxon>Endopterygota</taxon>
        <taxon>Diptera</taxon>
        <taxon>Nematocera</taxon>
        <taxon>Culicoidea</taxon>
        <taxon>Culicidae</taxon>
        <taxon>Anophelinae</taxon>
        <taxon>Anopheles</taxon>
    </lineage>
</organism>
<evidence type="ECO:0000313" key="2">
    <source>
        <dbReference type="EMBL" id="MBW60250.1"/>
    </source>
</evidence>
<sequence length="94" mass="10034">MITVTVISFFVIVPVLSEQITVTQPSVSTVGSFFTMQCRFAIRMTPRASVTVTTIGRPSGMAATAKLTPMVNISTSGLACIQPSSMMAPMMQNE</sequence>
<keyword evidence="1" id="KW-0732">Signal</keyword>
<accession>A0A2M4C4L4</accession>
<dbReference type="EMBL" id="GGFJ01011109">
    <property type="protein sequence ID" value="MBW60250.1"/>
    <property type="molecule type" value="Transcribed_RNA"/>
</dbReference>
<evidence type="ECO:0000256" key="1">
    <source>
        <dbReference type="SAM" id="SignalP"/>
    </source>
</evidence>
<feature type="signal peptide" evidence="1">
    <location>
        <begin position="1"/>
        <end position="17"/>
    </location>
</feature>
<feature type="chain" id="PRO_5014811551" evidence="1">
    <location>
        <begin position="18"/>
        <end position="94"/>
    </location>
</feature>
<dbReference type="AlphaFoldDB" id="A0A2M4C4L4"/>
<name>A0A2M4C4L4_9DIPT</name>
<reference evidence="2" key="1">
    <citation type="submission" date="2018-01" db="EMBL/GenBank/DDBJ databases">
        <title>An insight into the sialome of Amazonian anophelines.</title>
        <authorList>
            <person name="Ribeiro J.M."/>
            <person name="Scarpassa V."/>
            <person name="Calvo E."/>
        </authorList>
    </citation>
    <scope>NUCLEOTIDE SEQUENCE</scope>
    <source>
        <tissue evidence="2">Salivary glands</tissue>
    </source>
</reference>
<proteinExistence type="predicted"/>